<comment type="caution">
    <text evidence="12">The sequence shown here is derived from an EMBL/GenBank/DDBJ whole genome shotgun (WGS) entry which is preliminary data.</text>
</comment>
<dbReference type="SUPFAM" id="SSF52151">
    <property type="entry name" value="FabD/lysophospholipase-like"/>
    <property type="match status" value="1"/>
</dbReference>
<dbReference type="InterPro" id="IPR001227">
    <property type="entry name" value="Ac_transferase_dom_sf"/>
</dbReference>
<dbReference type="InterPro" id="IPR036736">
    <property type="entry name" value="ACP-like_sf"/>
</dbReference>
<dbReference type="GO" id="GO:0004315">
    <property type="term" value="F:3-oxoacyl-[acyl-carrier-protein] synthase activity"/>
    <property type="evidence" value="ECO:0007669"/>
    <property type="project" value="InterPro"/>
</dbReference>
<dbReference type="InterPro" id="IPR016039">
    <property type="entry name" value="Thiolase-like"/>
</dbReference>
<dbReference type="SMART" id="SM00823">
    <property type="entry name" value="PKS_PP"/>
    <property type="match status" value="1"/>
</dbReference>
<evidence type="ECO:0000256" key="1">
    <source>
        <dbReference type="ARBA" id="ARBA00022450"/>
    </source>
</evidence>
<reference evidence="13" key="1">
    <citation type="submission" date="2015-07" db="EMBL/GenBank/DDBJ databases">
        <title>Draft genome sequence of Streptomyces sp. CMAA 1322, a bacterium isolated from Caatinga biome, from dry forest semiarid of Brazil.</title>
        <authorList>
            <person name="Santos S.N."/>
            <person name="Gacesa R."/>
            <person name="Taketani R.G."/>
            <person name="Long P.F."/>
            <person name="Melo I.S."/>
        </authorList>
    </citation>
    <scope>NUCLEOTIDE SEQUENCE [LARGE SCALE GENOMIC DNA]</scope>
    <source>
        <strain evidence="13">CMAA 1322</strain>
    </source>
</reference>
<dbReference type="STRING" id="1678637.AC230_30025"/>
<dbReference type="GO" id="GO:0071770">
    <property type="term" value="P:DIM/DIP cell wall layer assembly"/>
    <property type="evidence" value="ECO:0007669"/>
    <property type="project" value="TreeGrafter"/>
</dbReference>
<dbReference type="PROSITE" id="PS00012">
    <property type="entry name" value="PHOSPHOPANTETHEINE"/>
    <property type="match status" value="1"/>
</dbReference>
<dbReference type="InterPro" id="IPR018201">
    <property type="entry name" value="Ketoacyl_synth_AS"/>
</dbReference>
<dbReference type="Pfam" id="PF00698">
    <property type="entry name" value="Acyl_transf_1"/>
    <property type="match status" value="1"/>
</dbReference>
<accession>A0A0K9X7P9</accession>
<evidence type="ECO:0000256" key="6">
    <source>
        <dbReference type="ARBA" id="ARBA00023194"/>
    </source>
</evidence>
<evidence type="ECO:0000259" key="11">
    <source>
        <dbReference type="PROSITE" id="PS52004"/>
    </source>
</evidence>
<dbReference type="PANTHER" id="PTHR43775:SF37">
    <property type="entry name" value="SI:DKEY-61P9.11"/>
    <property type="match status" value="1"/>
</dbReference>
<dbReference type="GO" id="GO:0031177">
    <property type="term" value="F:phosphopantetheine binding"/>
    <property type="evidence" value="ECO:0007669"/>
    <property type="project" value="InterPro"/>
</dbReference>
<dbReference type="InterPro" id="IPR020806">
    <property type="entry name" value="PKS_PP-bd"/>
</dbReference>
<dbReference type="Gene3D" id="1.10.1200.10">
    <property type="entry name" value="ACP-like"/>
    <property type="match status" value="1"/>
</dbReference>
<evidence type="ECO:0000256" key="4">
    <source>
        <dbReference type="ARBA" id="ARBA00022832"/>
    </source>
</evidence>
<keyword evidence="2" id="KW-0597">Phosphoprotein</keyword>
<name>A0A0K9X7P9_9ACTN</name>
<evidence type="ECO:0000256" key="5">
    <source>
        <dbReference type="ARBA" id="ARBA00023098"/>
    </source>
</evidence>
<sequence>MDTTPDDGPDRIAVVGLACRVPGAQDADGLWDNLLAGRESIVRLSVTGDEPDGYVPAAAPLEGPGDFDAEFFGMTPREAELTDPQHRLFLEHCWTALEHAGCDPARYDGRIGVWGGCGVNTYLALNVLPHYRRSNLLREYPAALLHGNDKDYLATRTAYRLGLTGPAMSVQTACSTSLVAVAQACQSLLDFQCDMALAGGAALKLPEDWGYVHEDGGILSPDGHCRPFDADARGTVFGSGVGVIALKRLEDALADGDTVHAVILGAAVNNDGARRVGYTAPSVDGQAEVIAEAYRVAGVGPETVGYVEAHGTGTPVGDPIELAALDEVFRAAGAPRGSVLVGSVKSNLGHLNAASGVIGLIKAVLAVRHGQVPPTVHYRTPNPRAASDSPFAVNADARPWPRRDGPRRAGVSSFGVGGTNVHVVLEEPPARDRADDRRVREYQVLPVSARTPEALEQARRQLVTALHGTTASDLPDIAHTLQRGRRAFGHRTAVVCHDPQDAAAALGTAPARPVTEGAGVAFLFPGQGSQYSGMAVDLLRTEPAYAEEIGRCARILHPEIGQDLRDLLTWAADGAGPDPLTATELAQPALFAVEYSLARSLVTFGVRPAGMLGHSLGEWVAACLAGVFDLPDALRLVAARGRMMSRMAPGGMLAVQLGEDEALALERPGLVLAAVNSPRQCVLSGTHEAVAAAAGELDACGVQTRILQTSHAFHSPALDPMLEPFAELVAQVPRREPAIPFVSGLTGTWITGAQATDPGYWAEQARRPVRCADGLRTLSGAGNPLLLEVGPGRAMSRFAAQVAGPGTVTAHTVRGARQNGSNGRILLSAVARLWEHGVDVDWAAFAACEERRTVPLPTYPFQRRTHWARPFEEPPLLGGDDQAASPTPAAASATAPAVAPAPGDAHLDGVTARMSRLWSELLGVTDIAPCDDFLALGGDSLLATQLATRIHRIFCVRVPLDDLLDDPSLERMAKLVTALGGEAGRSSTDHTEGR</sequence>
<dbReference type="Gene3D" id="3.40.47.10">
    <property type="match status" value="1"/>
</dbReference>
<dbReference type="EMBL" id="LFXA01000018">
    <property type="protein sequence ID" value="KNB49474.1"/>
    <property type="molecule type" value="Genomic_DNA"/>
</dbReference>
<feature type="domain" description="Ketosynthase family 3 (KS3)" evidence="11">
    <location>
        <begin position="9"/>
        <end position="427"/>
    </location>
</feature>
<dbReference type="InterPro" id="IPR006162">
    <property type="entry name" value="Ppantetheine_attach_site"/>
</dbReference>
<feature type="compositionally biased region" description="Low complexity" evidence="9">
    <location>
        <begin position="883"/>
        <end position="902"/>
    </location>
</feature>
<dbReference type="PROSITE" id="PS00606">
    <property type="entry name" value="KS3_1"/>
    <property type="match status" value="1"/>
</dbReference>
<keyword evidence="4" id="KW-0276">Fatty acid metabolism</keyword>
<dbReference type="Gene3D" id="3.30.70.3290">
    <property type="match status" value="1"/>
</dbReference>
<keyword evidence="8" id="KW-0012">Acyltransferase</keyword>
<keyword evidence="7" id="KW-0511">Multifunctional enzyme</keyword>
<feature type="domain" description="Carrier" evidence="10">
    <location>
        <begin position="905"/>
        <end position="980"/>
    </location>
</feature>
<dbReference type="SMART" id="SM00827">
    <property type="entry name" value="PKS_AT"/>
    <property type="match status" value="1"/>
</dbReference>
<dbReference type="Pfam" id="PF02801">
    <property type="entry name" value="Ketoacyl-synt_C"/>
    <property type="match status" value="1"/>
</dbReference>
<dbReference type="InterPro" id="IPR014031">
    <property type="entry name" value="Ketoacyl_synth_C"/>
</dbReference>
<dbReference type="InterPro" id="IPR009081">
    <property type="entry name" value="PP-bd_ACP"/>
</dbReference>
<dbReference type="InterPro" id="IPR020841">
    <property type="entry name" value="PKS_Beta-ketoAc_synthase_dom"/>
</dbReference>
<dbReference type="SMART" id="SM00825">
    <property type="entry name" value="PKS_KS"/>
    <property type="match status" value="1"/>
</dbReference>
<dbReference type="Pfam" id="PF00109">
    <property type="entry name" value="ketoacyl-synt"/>
    <property type="match status" value="1"/>
</dbReference>
<dbReference type="PROSITE" id="PS52004">
    <property type="entry name" value="KS3_2"/>
    <property type="match status" value="1"/>
</dbReference>
<dbReference type="GO" id="GO:0005737">
    <property type="term" value="C:cytoplasm"/>
    <property type="evidence" value="ECO:0007669"/>
    <property type="project" value="TreeGrafter"/>
</dbReference>
<dbReference type="Gene3D" id="3.40.366.10">
    <property type="entry name" value="Malonyl-Coenzyme A Acyl Carrier Protein, domain 2"/>
    <property type="match status" value="1"/>
</dbReference>
<feature type="region of interest" description="Disordered" evidence="9">
    <location>
        <begin position="375"/>
        <end position="413"/>
    </location>
</feature>
<keyword evidence="13" id="KW-1185">Reference proteome</keyword>
<dbReference type="GO" id="GO:0004312">
    <property type="term" value="F:fatty acid synthase activity"/>
    <property type="evidence" value="ECO:0007669"/>
    <property type="project" value="TreeGrafter"/>
</dbReference>
<evidence type="ECO:0000256" key="3">
    <source>
        <dbReference type="ARBA" id="ARBA00022679"/>
    </source>
</evidence>
<dbReference type="RefSeq" id="WP_049719426.1">
    <property type="nucleotide sequence ID" value="NZ_LFXA01000018.1"/>
</dbReference>
<dbReference type="PROSITE" id="PS50075">
    <property type="entry name" value="CARRIER"/>
    <property type="match status" value="1"/>
</dbReference>
<dbReference type="GO" id="GO:0005886">
    <property type="term" value="C:plasma membrane"/>
    <property type="evidence" value="ECO:0007669"/>
    <property type="project" value="TreeGrafter"/>
</dbReference>
<dbReference type="InterPro" id="IPR014030">
    <property type="entry name" value="Ketoacyl_synth_N"/>
</dbReference>
<dbReference type="GO" id="GO:0017000">
    <property type="term" value="P:antibiotic biosynthetic process"/>
    <property type="evidence" value="ECO:0007669"/>
    <property type="project" value="UniProtKB-KW"/>
</dbReference>
<evidence type="ECO:0000256" key="8">
    <source>
        <dbReference type="ARBA" id="ARBA00023315"/>
    </source>
</evidence>
<evidence type="ECO:0000259" key="10">
    <source>
        <dbReference type="PROSITE" id="PS50075"/>
    </source>
</evidence>
<dbReference type="AlphaFoldDB" id="A0A0K9X7P9"/>
<proteinExistence type="predicted"/>
<keyword evidence="6" id="KW-0045">Antibiotic biosynthesis</keyword>
<dbReference type="Proteomes" id="UP000037288">
    <property type="component" value="Unassembled WGS sequence"/>
</dbReference>
<organism evidence="12 13">
    <name type="scientific">Streptomyces caatingaensis</name>
    <dbReference type="NCBI Taxonomy" id="1678637"/>
    <lineage>
        <taxon>Bacteria</taxon>
        <taxon>Bacillati</taxon>
        <taxon>Actinomycetota</taxon>
        <taxon>Actinomycetes</taxon>
        <taxon>Kitasatosporales</taxon>
        <taxon>Streptomycetaceae</taxon>
        <taxon>Streptomyces</taxon>
    </lineage>
</organism>
<dbReference type="PATRIC" id="fig|1678637.3.peg.6394"/>
<dbReference type="Pfam" id="PF22621">
    <property type="entry name" value="CurL-like_PKS_C"/>
    <property type="match status" value="1"/>
</dbReference>
<evidence type="ECO:0000256" key="2">
    <source>
        <dbReference type="ARBA" id="ARBA00022553"/>
    </source>
</evidence>
<gene>
    <name evidence="12" type="ORF">AC230_30025</name>
</gene>
<dbReference type="Pfam" id="PF00550">
    <property type="entry name" value="PP-binding"/>
    <property type="match status" value="1"/>
</dbReference>
<keyword evidence="5" id="KW-0443">Lipid metabolism</keyword>
<dbReference type="CDD" id="cd00833">
    <property type="entry name" value="PKS"/>
    <property type="match status" value="1"/>
</dbReference>
<dbReference type="InterPro" id="IPR016035">
    <property type="entry name" value="Acyl_Trfase/lysoPLipase"/>
</dbReference>
<dbReference type="InterPro" id="IPR050091">
    <property type="entry name" value="PKS_NRPS_Biosynth_Enz"/>
</dbReference>
<dbReference type="SUPFAM" id="SSF53901">
    <property type="entry name" value="Thiolase-like"/>
    <property type="match status" value="1"/>
</dbReference>
<dbReference type="InterPro" id="IPR016036">
    <property type="entry name" value="Malonyl_transacylase_ACP-bd"/>
</dbReference>
<evidence type="ECO:0000313" key="12">
    <source>
        <dbReference type="EMBL" id="KNB49474.1"/>
    </source>
</evidence>
<feature type="region of interest" description="Disordered" evidence="9">
    <location>
        <begin position="871"/>
        <end position="902"/>
    </location>
</feature>
<dbReference type="PANTHER" id="PTHR43775">
    <property type="entry name" value="FATTY ACID SYNTHASE"/>
    <property type="match status" value="1"/>
</dbReference>
<evidence type="ECO:0000313" key="13">
    <source>
        <dbReference type="Proteomes" id="UP000037288"/>
    </source>
</evidence>
<keyword evidence="3" id="KW-0808">Transferase</keyword>
<evidence type="ECO:0000256" key="7">
    <source>
        <dbReference type="ARBA" id="ARBA00023268"/>
    </source>
</evidence>
<evidence type="ECO:0000256" key="9">
    <source>
        <dbReference type="SAM" id="MobiDB-lite"/>
    </source>
</evidence>
<dbReference type="FunFam" id="3.40.47.10:FF:000042">
    <property type="entry name" value="Polyketide synthase Pks13"/>
    <property type="match status" value="1"/>
</dbReference>
<dbReference type="SUPFAM" id="SSF55048">
    <property type="entry name" value="Probable ACP-binding domain of malonyl-CoA ACP transacylase"/>
    <property type="match status" value="1"/>
</dbReference>
<dbReference type="OrthoDB" id="9778690at2"/>
<keyword evidence="1" id="KW-0596">Phosphopantetheine</keyword>
<dbReference type="GO" id="GO:0006633">
    <property type="term" value="P:fatty acid biosynthetic process"/>
    <property type="evidence" value="ECO:0007669"/>
    <property type="project" value="InterPro"/>
</dbReference>
<dbReference type="SUPFAM" id="SSF47336">
    <property type="entry name" value="ACP-like"/>
    <property type="match status" value="1"/>
</dbReference>
<protein>
    <submittedName>
        <fullName evidence="12">Uncharacterized protein</fullName>
    </submittedName>
</protein>
<dbReference type="InterPro" id="IPR014043">
    <property type="entry name" value="Acyl_transferase_dom"/>
</dbReference>